<evidence type="ECO:0008006" key="5">
    <source>
        <dbReference type="Google" id="ProtNLM"/>
    </source>
</evidence>
<name>A0A4E0QVY1_FASHE</name>
<dbReference type="AlphaFoldDB" id="A0A4E0QVY1"/>
<feature type="region of interest" description="Disordered" evidence="1">
    <location>
        <begin position="142"/>
        <end position="178"/>
    </location>
</feature>
<keyword evidence="4" id="KW-1185">Reference proteome</keyword>
<feature type="chain" id="PRO_5020040897" description="CUB domain-containing protein" evidence="2">
    <location>
        <begin position="17"/>
        <end position="215"/>
    </location>
</feature>
<organism evidence="3 4">
    <name type="scientific">Fasciola hepatica</name>
    <name type="common">Liver fluke</name>
    <dbReference type="NCBI Taxonomy" id="6192"/>
    <lineage>
        <taxon>Eukaryota</taxon>
        <taxon>Metazoa</taxon>
        <taxon>Spiralia</taxon>
        <taxon>Lophotrochozoa</taxon>
        <taxon>Platyhelminthes</taxon>
        <taxon>Trematoda</taxon>
        <taxon>Digenea</taxon>
        <taxon>Plagiorchiida</taxon>
        <taxon>Echinostomata</taxon>
        <taxon>Echinostomatoidea</taxon>
        <taxon>Fasciolidae</taxon>
        <taxon>Fasciola</taxon>
    </lineage>
</organism>
<evidence type="ECO:0000313" key="3">
    <source>
        <dbReference type="EMBL" id="THD18614.1"/>
    </source>
</evidence>
<dbReference type="Proteomes" id="UP000230066">
    <property type="component" value="Unassembled WGS sequence"/>
</dbReference>
<feature type="compositionally biased region" description="Basic and acidic residues" evidence="1">
    <location>
        <begin position="169"/>
        <end position="178"/>
    </location>
</feature>
<evidence type="ECO:0000256" key="1">
    <source>
        <dbReference type="SAM" id="MobiDB-lite"/>
    </source>
</evidence>
<feature type="signal peptide" evidence="2">
    <location>
        <begin position="1"/>
        <end position="16"/>
    </location>
</feature>
<proteinExistence type="predicted"/>
<gene>
    <name evidence="3" type="ORF">D915_010827</name>
</gene>
<accession>A0A4E0QVY1</accession>
<comment type="caution">
    <text evidence="3">The sequence shown here is derived from an EMBL/GenBank/DDBJ whole genome shotgun (WGS) entry which is preliminary data.</text>
</comment>
<sequence>MFIVTHLISLLVFISSDNVITVQQVAAMSPIVPQCLYGNINATVTRTTYLAYADPESGVCSWFITSPEGKKITLETEPPEKPNGTCVFRVSESSDTYLDCNQKRTHTSENNQIVVSYNNTNQNITFHVVIASDAAISTSTTSTETVTTTSTGSQEQTTISTASTPTTPTEKETVTNKGSKEMTTISRVTSTAVPLAMRCGYIILAMVLVHSVYMH</sequence>
<feature type="compositionally biased region" description="Low complexity" evidence="1">
    <location>
        <begin position="142"/>
        <end position="168"/>
    </location>
</feature>
<protein>
    <recommendedName>
        <fullName evidence="5">CUB domain-containing protein</fullName>
    </recommendedName>
</protein>
<keyword evidence="2" id="KW-0732">Signal</keyword>
<reference evidence="3" key="1">
    <citation type="submission" date="2019-03" db="EMBL/GenBank/DDBJ databases">
        <title>Improved annotation for the trematode Fasciola hepatica.</title>
        <authorList>
            <person name="Choi Y.-J."/>
            <person name="Martin J."/>
            <person name="Mitreva M."/>
        </authorList>
    </citation>
    <scope>NUCLEOTIDE SEQUENCE [LARGE SCALE GENOMIC DNA]</scope>
</reference>
<evidence type="ECO:0000256" key="2">
    <source>
        <dbReference type="SAM" id="SignalP"/>
    </source>
</evidence>
<dbReference type="EMBL" id="JXXN02009693">
    <property type="protein sequence ID" value="THD18614.1"/>
    <property type="molecule type" value="Genomic_DNA"/>
</dbReference>
<evidence type="ECO:0000313" key="4">
    <source>
        <dbReference type="Proteomes" id="UP000230066"/>
    </source>
</evidence>